<dbReference type="AlphaFoldDB" id="A0A0S3QUK8"/>
<dbReference type="PANTHER" id="PTHR11092:SF0">
    <property type="entry name" value="EPIMERASE FAMILY PROTEIN SDR39U1"/>
    <property type="match status" value="1"/>
</dbReference>
<dbReference type="InterPro" id="IPR036291">
    <property type="entry name" value="NAD(P)-bd_dom_sf"/>
</dbReference>
<dbReference type="PANTHER" id="PTHR11092">
    <property type="entry name" value="SUGAR NUCLEOTIDE EPIMERASE RELATED"/>
    <property type="match status" value="1"/>
</dbReference>
<dbReference type="STRING" id="1298851.TST_1211"/>
<dbReference type="Pfam" id="PF08338">
    <property type="entry name" value="DUF1731"/>
    <property type="match status" value="1"/>
</dbReference>
<dbReference type="RefSeq" id="WP_068549990.1">
    <property type="nucleotide sequence ID" value="NZ_AP013035.1"/>
</dbReference>
<evidence type="ECO:0000256" key="1">
    <source>
        <dbReference type="ARBA" id="ARBA00009353"/>
    </source>
</evidence>
<dbReference type="OrthoDB" id="9807212at2"/>
<dbReference type="Gene3D" id="3.40.50.720">
    <property type="entry name" value="NAD(P)-binding Rossmann-like Domain"/>
    <property type="match status" value="1"/>
</dbReference>
<dbReference type="InterPro" id="IPR010099">
    <property type="entry name" value="SDR39U1"/>
</dbReference>
<dbReference type="NCBIfam" id="TIGR01777">
    <property type="entry name" value="yfcH"/>
    <property type="match status" value="1"/>
</dbReference>
<dbReference type="InterPro" id="IPR001509">
    <property type="entry name" value="Epimerase_deHydtase"/>
</dbReference>
<evidence type="ECO:0000259" key="2">
    <source>
        <dbReference type="Pfam" id="PF01370"/>
    </source>
</evidence>
<reference evidence="5" key="1">
    <citation type="journal article" date="2018" name="Science">
        <title>A primordial and reversible TCA cycle in a facultatively chemolithoautotrophic thermophile.</title>
        <authorList>
            <person name="Nunoura T."/>
            <person name="Chikaraishi Y."/>
            <person name="Izaki R."/>
            <person name="Suwa T."/>
            <person name="Sato T."/>
            <person name="Harada T."/>
            <person name="Mori K."/>
            <person name="Kato Y."/>
            <person name="Miyazaki M."/>
            <person name="Shimamura S."/>
            <person name="Yanagawa K."/>
            <person name="Shuto A."/>
            <person name="Ohkouchi N."/>
            <person name="Fujita N."/>
            <person name="Takaki Y."/>
            <person name="Atomi H."/>
            <person name="Takai K."/>
        </authorList>
    </citation>
    <scope>NUCLEOTIDE SEQUENCE [LARGE SCALE GENOMIC DNA]</scope>
    <source>
        <strain evidence="5">DSM 17441 / JCM 13301 / NBRC 103674 / ABI70S6</strain>
    </source>
</reference>
<dbReference type="InterPro" id="IPR013549">
    <property type="entry name" value="DUF1731"/>
</dbReference>
<evidence type="ECO:0000313" key="4">
    <source>
        <dbReference type="EMBL" id="BAT72002.1"/>
    </source>
</evidence>
<evidence type="ECO:0000313" key="5">
    <source>
        <dbReference type="Proteomes" id="UP000063234"/>
    </source>
</evidence>
<proteinExistence type="inferred from homology"/>
<feature type="domain" description="NAD-dependent epimerase/dehydratase" evidence="2">
    <location>
        <begin position="3"/>
        <end position="227"/>
    </location>
</feature>
<name>A0A0S3QUK8_THET7</name>
<dbReference type="Pfam" id="PF01370">
    <property type="entry name" value="Epimerase"/>
    <property type="match status" value="1"/>
</dbReference>
<feature type="domain" description="DUF1731" evidence="3">
    <location>
        <begin position="254"/>
        <end position="300"/>
    </location>
</feature>
<evidence type="ECO:0000259" key="3">
    <source>
        <dbReference type="Pfam" id="PF08338"/>
    </source>
</evidence>
<organism evidence="4 5">
    <name type="scientific">Thermosulfidibacter takaii (strain DSM 17441 / JCM 13301 / NBRC 103674 / ABI70S6)</name>
    <dbReference type="NCBI Taxonomy" id="1298851"/>
    <lineage>
        <taxon>Bacteria</taxon>
        <taxon>Pseudomonadati</taxon>
        <taxon>Thermosulfidibacterota</taxon>
        <taxon>Thermosulfidibacteria</taxon>
        <taxon>Thermosulfidibacterales</taxon>
        <taxon>Thermosulfidibacteraceae</taxon>
    </lineage>
</organism>
<dbReference type="Proteomes" id="UP000063234">
    <property type="component" value="Chromosome"/>
</dbReference>
<dbReference type="EMBL" id="AP013035">
    <property type="protein sequence ID" value="BAT72002.1"/>
    <property type="molecule type" value="Genomic_DNA"/>
</dbReference>
<comment type="similarity">
    <text evidence="1">Belongs to the NAD(P)-dependent epimerase/dehydratase family. SDR39U1 subfamily.</text>
</comment>
<gene>
    <name evidence="4" type="ORF">TST_1211</name>
</gene>
<sequence>MKIAITGGTGLIGKAFIQELFTRNCEVVVFTRFPERWKNRFPSNIRLVRWINEAERIAPHLEGVYAIVNLAGENIFRNIWTKRGRIRIYESRITVGRILSSACKLVSCRPTLLLQMSAVGYYGDRGRDLIDEAEPPGTGFLSRVCVDWEDSTKEVESLGIRRVVMRTGIVLSREGGFLKLQSLLTRVGLSAVLGSGKNYMPWIHIRDLVRAFVFFIENGGTEGVYNLVSPNPVTAEVFMKELAKVLKRPLFLRVPSFLLRVFPEEVRDFLLASLRVIPKRLTIDGFSFLYPELKPALVDLLAE</sequence>
<dbReference type="KEGG" id="ttk:TST_1211"/>
<protein>
    <recommendedName>
        <fullName evidence="6">TIGR01777 family protein</fullName>
    </recommendedName>
</protein>
<keyword evidence="5" id="KW-1185">Reference proteome</keyword>
<dbReference type="SUPFAM" id="SSF51735">
    <property type="entry name" value="NAD(P)-binding Rossmann-fold domains"/>
    <property type="match status" value="1"/>
</dbReference>
<evidence type="ECO:0008006" key="6">
    <source>
        <dbReference type="Google" id="ProtNLM"/>
    </source>
</evidence>
<accession>A0A0S3QUK8</accession>